<dbReference type="SUPFAM" id="SSF53756">
    <property type="entry name" value="UDP-Glycosyltransferase/glycogen phosphorylase"/>
    <property type="match status" value="1"/>
</dbReference>
<sequence>MVEKVVVPRSAFRTTEILQVPVPSFHNILVELDPTILNALRSKLHKVFNVGPLVLPSSSLKQLLDVNLVRHGCIIWFKKKNDGSLLQVALDNEVFKEFLWVVNTYKEEHDNIVVSLRL</sequence>
<dbReference type="Gene3D" id="3.40.50.2000">
    <property type="entry name" value="Glycogen Phosphorylase B"/>
    <property type="match status" value="1"/>
</dbReference>
<dbReference type="EMBL" id="JAIVGD010000026">
    <property type="protein sequence ID" value="KAH0740766.1"/>
    <property type="molecule type" value="Genomic_DNA"/>
</dbReference>
<accession>A0ABQ7U1T1</accession>
<proteinExistence type="predicted"/>
<reference evidence="1 2" key="1">
    <citation type="journal article" date="2021" name="bioRxiv">
        <title>Chromosome-scale and haplotype-resolved genome assembly of a tetraploid potato cultivar.</title>
        <authorList>
            <person name="Sun H."/>
            <person name="Jiao W.-B."/>
            <person name="Krause K."/>
            <person name="Campoy J.A."/>
            <person name="Goel M."/>
            <person name="Folz-Donahue K."/>
            <person name="Kukat C."/>
            <person name="Huettel B."/>
            <person name="Schneeberger K."/>
        </authorList>
    </citation>
    <scope>NUCLEOTIDE SEQUENCE [LARGE SCALE GENOMIC DNA]</scope>
    <source>
        <strain evidence="1">SolTubOtavaFocal</strain>
        <tissue evidence="1">Leaves</tissue>
    </source>
</reference>
<gene>
    <name evidence="1" type="ORF">KY290_033809</name>
</gene>
<name>A0ABQ7U1T1_SOLTU</name>
<evidence type="ECO:0000313" key="1">
    <source>
        <dbReference type="EMBL" id="KAH0740766.1"/>
    </source>
</evidence>
<comment type="caution">
    <text evidence="1">The sequence shown here is derived from an EMBL/GenBank/DDBJ whole genome shotgun (WGS) entry which is preliminary data.</text>
</comment>
<organism evidence="1 2">
    <name type="scientific">Solanum tuberosum</name>
    <name type="common">Potato</name>
    <dbReference type="NCBI Taxonomy" id="4113"/>
    <lineage>
        <taxon>Eukaryota</taxon>
        <taxon>Viridiplantae</taxon>
        <taxon>Streptophyta</taxon>
        <taxon>Embryophyta</taxon>
        <taxon>Tracheophyta</taxon>
        <taxon>Spermatophyta</taxon>
        <taxon>Magnoliopsida</taxon>
        <taxon>eudicotyledons</taxon>
        <taxon>Gunneridae</taxon>
        <taxon>Pentapetalae</taxon>
        <taxon>asterids</taxon>
        <taxon>lamiids</taxon>
        <taxon>Solanales</taxon>
        <taxon>Solanaceae</taxon>
        <taxon>Solanoideae</taxon>
        <taxon>Solaneae</taxon>
        <taxon>Solanum</taxon>
    </lineage>
</organism>
<evidence type="ECO:0000313" key="2">
    <source>
        <dbReference type="Proteomes" id="UP000826656"/>
    </source>
</evidence>
<keyword evidence="2" id="KW-1185">Reference proteome</keyword>
<protein>
    <submittedName>
        <fullName evidence="1">Uncharacterized protein</fullName>
    </submittedName>
</protein>
<dbReference type="Proteomes" id="UP000826656">
    <property type="component" value="Unassembled WGS sequence"/>
</dbReference>